<gene>
    <name evidence="1" type="ORF">PLEPLA_LOCUS3687</name>
</gene>
<accession>A0A9N7Y7X9</accession>
<evidence type="ECO:0000313" key="2">
    <source>
        <dbReference type="Proteomes" id="UP001153269"/>
    </source>
</evidence>
<proteinExistence type="predicted"/>
<dbReference type="AlphaFoldDB" id="A0A9N7Y7X9"/>
<organism evidence="1 2">
    <name type="scientific">Pleuronectes platessa</name>
    <name type="common">European plaice</name>
    <dbReference type="NCBI Taxonomy" id="8262"/>
    <lineage>
        <taxon>Eukaryota</taxon>
        <taxon>Metazoa</taxon>
        <taxon>Chordata</taxon>
        <taxon>Craniata</taxon>
        <taxon>Vertebrata</taxon>
        <taxon>Euteleostomi</taxon>
        <taxon>Actinopterygii</taxon>
        <taxon>Neopterygii</taxon>
        <taxon>Teleostei</taxon>
        <taxon>Neoteleostei</taxon>
        <taxon>Acanthomorphata</taxon>
        <taxon>Carangaria</taxon>
        <taxon>Pleuronectiformes</taxon>
        <taxon>Pleuronectoidei</taxon>
        <taxon>Pleuronectidae</taxon>
        <taxon>Pleuronectes</taxon>
    </lineage>
</organism>
<name>A0A9N7Y7X9_PLEPL</name>
<reference evidence="1" key="1">
    <citation type="submission" date="2020-03" db="EMBL/GenBank/DDBJ databases">
        <authorList>
            <person name="Weist P."/>
        </authorList>
    </citation>
    <scope>NUCLEOTIDE SEQUENCE</scope>
</reference>
<dbReference type="EMBL" id="CADEAL010000182">
    <property type="protein sequence ID" value="CAB1415968.1"/>
    <property type="molecule type" value="Genomic_DNA"/>
</dbReference>
<keyword evidence="2" id="KW-1185">Reference proteome</keyword>
<sequence>MISGSQQSLDLFPAGGRDVLRVTAELGSVSSRRQEMISGSQQSLDLFPAGGRRCSQGHSRAWICFQQEAGDDLRVTAELGSVSSRRQEMISGSQQSLDLFPAGGRRCSQGHSRAWICFQQEAGDVLRVTAELGSVSSRRQEMFSGSQQSLDLFPAGGRRCSQGHSRAWICFQQEAGDDLRVTAELGSVSSRRQERDTRSCVFIHLRASHT</sequence>
<evidence type="ECO:0000313" key="1">
    <source>
        <dbReference type="EMBL" id="CAB1415968.1"/>
    </source>
</evidence>
<dbReference type="Proteomes" id="UP001153269">
    <property type="component" value="Unassembled WGS sequence"/>
</dbReference>
<protein>
    <submittedName>
        <fullName evidence="1">Uncharacterized protein</fullName>
    </submittedName>
</protein>
<comment type="caution">
    <text evidence="1">The sequence shown here is derived from an EMBL/GenBank/DDBJ whole genome shotgun (WGS) entry which is preliminary data.</text>
</comment>